<proteinExistence type="predicted"/>
<reference evidence="1 2" key="1">
    <citation type="submission" date="2020-08" db="EMBL/GenBank/DDBJ databases">
        <title>Genome public.</title>
        <authorList>
            <person name="Liu C."/>
            <person name="Sun Q."/>
        </authorList>
    </citation>
    <scope>NUCLEOTIDE SEQUENCE [LARGE SCALE GENOMIC DNA]</scope>
    <source>
        <strain evidence="1 2">27-44</strain>
    </source>
</reference>
<evidence type="ECO:0000313" key="1">
    <source>
        <dbReference type="EMBL" id="MBC5741859.1"/>
    </source>
</evidence>
<dbReference type="EMBL" id="JACOQE010000016">
    <property type="protein sequence ID" value="MBC5741859.1"/>
    <property type="molecule type" value="Genomic_DNA"/>
</dbReference>
<dbReference type="Proteomes" id="UP000633936">
    <property type="component" value="Unassembled WGS sequence"/>
</dbReference>
<protein>
    <submittedName>
        <fullName evidence="1">Uncharacterized protein</fullName>
    </submittedName>
</protein>
<keyword evidence="2" id="KW-1185">Reference proteome</keyword>
<organism evidence="1 2">
    <name type="scientific">Blautia intestinalis</name>
    <dbReference type="NCBI Taxonomy" id="2763028"/>
    <lineage>
        <taxon>Bacteria</taxon>
        <taxon>Bacillati</taxon>
        <taxon>Bacillota</taxon>
        <taxon>Clostridia</taxon>
        <taxon>Lachnospirales</taxon>
        <taxon>Lachnospiraceae</taxon>
        <taxon>Blautia</taxon>
    </lineage>
</organism>
<name>A0ABR7I602_9FIRM</name>
<accession>A0ABR7I602</accession>
<sequence>MLNNRIEFCKKDFQMYKDFQKNIDICNQRVAELKNKYISVESIQGNKKGTQYASLIEKMQQDMYTRSKEALEVAIIDNLQNMFIISRTIDLCVDVIDSNVHTAICLTVLDGDTQDCAASTMKYSRPQIAKFVNSFFNNPKCHEMYKLAIKQSENDFRDFIA</sequence>
<evidence type="ECO:0000313" key="2">
    <source>
        <dbReference type="Proteomes" id="UP000633936"/>
    </source>
</evidence>
<dbReference type="RefSeq" id="WP_118041283.1">
    <property type="nucleotide sequence ID" value="NZ_JACOQE010000016.1"/>
</dbReference>
<gene>
    <name evidence="1" type="ORF">H8Z79_15880</name>
</gene>
<comment type="caution">
    <text evidence="1">The sequence shown here is derived from an EMBL/GenBank/DDBJ whole genome shotgun (WGS) entry which is preliminary data.</text>
</comment>